<gene>
    <name evidence="2" type="ORF">BS47DRAFT_1368855</name>
</gene>
<dbReference type="Proteomes" id="UP000886523">
    <property type="component" value="Unassembled WGS sequence"/>
</dbReference>
<protein>
    <submittedName>
        <fullName evidence="2">Uncharacterized protein</fullName>
    </submittedName>
</protein>
<dbReference type="AlphaFoldDB" id="A0A9P6AEQ8"/>
<proteinExistence type="predicted"/>
<dbReference type="EMBL" id="MU129235">
    <property type="protein sequence ID" value="KAF9504358.1"/>
    <property type="molecule type" value="Genomic_DNA"/>
</dbReference>
<evidence type="ECO:0000313" key="3">
    <source>
        <dbReference type="Proteomes" id="UP000886523"/>
    </source>
</evidence>
<sequence>MKVVRACATNNRQRQYQKGSWGLPKYSNPAVSMVTTGQSNGALCDSPGGVDRPETCQGFGSQLKGSQGDSTIGSFCCLAEEGQAMTWDENGVLMPSPSPTGLVDWASLHKDELSRHVEGIGHCPFQFFGRWEHGRTTNDIYMLAQYGPEDTVLKEPPGMMPQDFTHIPMTYNKSAPYQPYIQQLPSDPKPFSTELVLKTSSGYLLLSPYCKNVTYFLEKNRALYMDWKLVAESLGIPVGKDLVPCLPPSSASLDTPCSLSVHHTQAVYDNLRCAYEFGGYAHLLACQCVRQVTCTLGVSPTKMGVDETLIGTIFAYPVSQADSQWLEELLEDGLPGSHEPLEQCLLHKLFPDPYDAVVKSTRAAKIGERQKQKRVEAEAINEAAQLLSKAQKGDWEAKAEIIWRINAEHGRKNGVRLRDGKPPASPGVVYLWQHFINLDNVELNNQKHEKRLSRQTAEIAEVKLRSG</sequence>
<feature type="coiled-coil region" evidence="1">
    <location>
        <begin position="438"/>
        <end position="465"/>
    </location>
</feature>
<accession>A0A9P6AEQ8</accession>
<evidence type="ECO:0000313" key="2">
    <source>
        <dbReference type="EMBL" id="KAF9504358.1"/>
    </source>
</evidence>
<name>A0A9P6AEQ8_9AGAM</name>
<keyword evidence="3" id="KW-1185">Reference proteome</keyword>
<evidence type="ECO:0000256" key="1">
    <source>
        <dbReference type="SAM" id="Coils"/>
    </source>
</evidence>
<organism evidence="2 3">
    <name type="scientific">Hydnum rufescens UP504</name>
    <dbReference type="NCBI Taxonomy" id="1448309"/>
    <lineage>
        <taxon>Eukaryota</taxon>
        <taxon>Fungi</taxon>
        <taxon>Dikarya</taxon>
        <taxon>Basidiomycota</taxon>
        <taxon>Agaricomycotina</taxon>
        <taxon>Agaricomycetes</taxon>
        <taxon>Cantharellales</taxon>
        <taxon>Hydnaceae</taxon>
        <taxon>Hydnum</taxon>
    </lineage>
</organism>
<keyword evidence="1" id="KW-0175">Coiled coil</keyword>
<reference evidence="2" key="1">
    <citation type="journal article" date="2020" name="Nat. Commun.">
        <title>Large-scale genome sequencing of mycorrhizal fungi provides insights into the early evolution of symbiotic traits.</title>
        <authorList>
            <person name="Miyauchi S."/>
            <person name="Kiss E."/>
            <person name="Kuo A."/>
            <person name="Drula E."/>
            <person name="Kohler A."/>
            <person name="Sanchez-Garcia M."/>
            <person name="Morin E."/>
            <person name="Andreopoulos B."/>
            <person name="Barry K.W."/>
            <person name="Bonito G."/>
            <person name="Buee M."/>
            <person name="Carver A."/>
            <person name="Chen C."/>
            <person name="Cichocki N."/>
            <person name="Clum A."/>
            <person name="Culley D."/>
            <person name="Crous P.W."/>
            <person name="Fauchery L."/>
            <person name="Girlanda M."/>
            <person name="Hayes R.D."/>
            <person name="Keri Z."/>
            <person name="LaButti K."/>
            <person name="Lipzen A."/>
            <person name="Lombard V."/>
            <person name="Magnuson J."/>
            <person name="Maillard F."/>
            <person name="Murat C."/>
            <person name="Nolan M."/>
            <person name="Ohm R.A."/>
            <person name="Pangilinan J."/>
            <person name="Pereira M.F."/>
            <person name="Perotto S."/>
            <person name="Peter M."/>
            <person name="Pfister S."/>
            <person name="Riley R."/>
            <person name="Sitrit Y."/>
            <person name="Stielow J.B."/>
            <person name="Szollosi G."/>
            <person name="Zifcakova L."/>
            <person name="Stursova M."/>
            <person name="Spatafora J.W."/>
            <person name="Tedersoo L."/>
            <person name="Vaario L.M."/>
            <person name="Yamada A."/>
            <person name="Yan M."/>
            <person name="Wang P."/>
            <person name="Xu J."/>
            <person name="Bruns T."/>
            <person name="Baldrian P."/>
            <person name="Vilgalys R."/>
            <person name="Dunand C."/>
            <person name="Henrissat B."/>
            <person name="Grigoriev I.V."/>
            <person name="Hibbett D."/>
            <person name="Nagy L.G."/>
            <person name="Martin F.M."/>
        </authorList>
    </citation>
    <scope>NUCLEOTIDE SEQUENCE</scope>
    <source>
        <strain evidence="2">UP504</strain>
    </source>
</reference>
<comment type="caution">
    <text evidence="2">The sequence shown here is derived from an EMBL/GenBank/DDBJ whole genome shotgun (WGS) entry which is preliminary data.</text>
</comment>